<name>D7DJP5_METV0</name>
<reference evidence="2" key="1">
    <citation type="submission" date="2010-05" db="EMBL/GenBank/DDBJ databases">
        <title>Complete sequence of Methylotenera sp. 301.</title>
        <authorList>
            <person name="Lucas S."/>
            <person name="Copeland A."/>
            <person name="Lapidus A."/>
            <person name="Cheng J.-F."/>
            <person name="Bruce D."/>
            <person name="Goodwin L."/>
            <person name="Pitluck S."/>
            <person name="Clum A."/>
            <person name="Land M."/>
            <person name="Hauser L."/>
            <person name="Kyrpides N."/>
            <person name="Ivanova N."/>
            <person name="Chistoservova L."/>
            <person name="Kalyuzhnaya M."/>
            <person name="Woyke T."/>
        </authorList>
    </citation>
    <scope>NUCLEOTIDE SEQUENCE [LARGE SCALE GENOMIC DNA]</scope>
    <source>
        <strain evidence="2">301</strain>
    </source>
</reference>
<dbReference type="OrthoDB" id="7054325at2"/>
<protein>
    <submittedName>
        <fullName evidence="1">Uncharacterized protein</fullName>
    </submittedName>
</protein>
<dbReference type="Proteomes" id="UP000000383">
    <property type="component" value="Chromosome"/>
</dbReference>
<accession>D7DJP5</accession>
<dbReference type="HOGENOM" id="CLU_758513_0_0_4"/>
<dbReference type="AlphaFoldDB" id="D7DJP5"/>
<dbReference type="KEGG" id="meh:M301_0016"/>
<reference evidence="1 2" key="2">
    <citation type="journal article" date="2011" name="J. Bacteriol.">
        <title>Genomes of three methylotrophs from a single niche uncover genetic and metabolic divergence of Methylophilaceae.</title>
        <authorList>
            <person name="Lapidus A."/>
            <person name="Clum A."/>
            <person name="Labutti K."/>
            <person name="Kaluzhnaya M.G."/>
            <person name="Lim S."/>
            <person name="Beck D.A."/>
            <person name="Glavina Del Rio T."/>
            <person name="Nolan M."/>
            <person name="Mavromatis K."/>
            <person name="Huntemann M."/>
            <person name="Lucas S."/>
            <person name="Lidstrom M.E."/>
            <person name="Ivanova N."/>
            <person name="Chistoserdova L."/>
        </authorList>
    </citation>
    <scope>NUCLEOTIDE SEQUENCE [LARGE SCALE GENOMIC DNA]</scope>
    <source>
        <strain evidence="1 2">301</strain>
    </source>
</reference>
<dbReference type="eggNOG" id="ENOG502Z8CX">
    <property type="taxonomic scope" value="Bacteria"/>
</dbReference>
<gene>
    <name evidence="1" type="ordered locus">M301_0016</name>
</gene>
<keyword evidence="2" id="KW-1185">Reference proteome</keyword>
<proteinExistence type="predicted"/>
<sequence length="376" mass="42146">MAQGVVADNWSLQDISTLLTEGLEVDTAGEIILENNVHSYKPVLSAIIQTEALFDFLTDLLLRDEILVEESFTSAWERIDSPILEAKKLGIVRPYPFLSEPEKIAGPRDRIVEHICSTESLKVAHQKNVDGWSKHRKTPDGLLSATLWGGAGMCARSFVYEKSYTPHPLRKRLFVNSGFMLPAGDSLHQFTTFLADKKVNVSKKIYGNDSLYSAYVNIPAIPIRIIQESSSADQLISTALEMRDDFQALRDWLKMFQNAMSLEDTKSLLKYREQLDSVSQYIDKKIGLGSTNNPVTMEAGMGIFKIATQSNPLESLKNQFGIRATINKLIFGSSGKAEIKKYIDMFGEQKTSIGVNACLEAHHSLRAKVHQFKTYF</sequence>
<evidence type="ECO:0000313" key="1">
    <source>
        <dbReference type="EMBL" id="ADI28405.1"/>
    </source>
</evidence>
<organism evidence="1 2">
    <name type="scientific">Methylotenera versatilis (strain 301)</name>
    <dbReference type="NCBI Taxonomy" id="666681"/>
    <lineage>
        <taxon>Bacteria</taxon>
        <taxon>Pseudomonadati</taxon>
        <taxon>Pseudomonadota</taxon>
        <taxon>Betaproteobacteria</taxon>
        <taxon>Nitrosomonadales</taxon>
        <taxon>Methylophilaceae</taxon>
        <taxon>Methylotenera</taxon>
    </lineage>
</organism>
<dbReference type="RefSeq" id="WP_013146723.1">
    <property type="nucleotide sequence ID" value="NC_014207.1"/>
</dbReference>
<dbReference type="EMBL" id="CP002056">
    <property type="protein sequence ID" value="ADI28405.1"/>
    <property type="molecule type" value="Genomic_DNA"/>
</dbReference>
<evidence type="ECO:0000313" key="2">
    <source>
        <dbReference type="Proteomes" id="UP000000383"/>
    </source>
</evidence>